<dbReference type="RefSeq" id="WP_123086178.1">
    <property type="nucleotide sequence ID" value="NZ_RIBS01000001.1"/>
</dbReference>
<name>A0A3M8T2U6_9GAMM</name>
<evidence type="ECO:0000256" key="1">
    <source>
        <dbReference type="SAM" id="Phobius"/>
    </source>
</evidence>
<protein>
    <recommendedName>
        <fullName evidence="4">Transmembrane protein</fullName>
    </recommendedName>
</protein>
<reference evidence="2 3" key="1">
    <citation type="submission" date="2018-11" db="EMBL/GenBank/DDBJ databases">
        <title>Lysobacter cryohumiis sp. nov., isolated from soil in the Tianshan Mountains, Xinjiang, China.</title>
        <authorList>
            <person name="Luo Y."/>
            <person name="Sheng H."/>
        </authorList>
    </citation>
    <scope>NUCLEOTIDE SEQUENCE [LARGE SCALE GENOMIC DNA]</scope>
    <source>
        <strain evidence="2 3">ZS60</strain>
    </source>
</reference>
<comment type="caution">
    <text evidence="2">The sequence shown here is derived from an EMBL/GenBank/DDBJ whole genome shotgun (WGS) entry which is preliminary data.</text>
</comment>
<feature type="transmembrane region" description="Helical" evidence="1">
    <location>
        <begin position="27"/>
        <end position="54"/>
    </location>
</feature>
<feature type="transmembrane region" description="Helical" evidence="1">
    <location>
        <begin position="109"/>
        <end position="135"/>
    </location>
</feature>
<keyword evidence="1" id="KW-0812">Transmembrane</keyword>
<dbReference type="AlphaFoldDB" id="A0A3M8T2U6"/>
<dbReference type="EMBL" id="RIBS01000001">
    <property type="protein sequence ID" value="RNF86056.1"/>
    <property type="molecule type" value="Genomic_DNA"/>
</dbReference>
<keyword evidence="1" id="KW-0472">Membrane</keyword>
<keyword evidence="3" id="KW-1185">Reference proteome</keyword>
<dbReference type="OrthoDB" id="281928at2"/>
<proteinExistence type="predicted"/>
<evidence type="ECO:0000313" key="2">
    <source>
        <dbReference type="EMBL" id="RNF86056.1"/>
    </source>
</evidence>
<dbReference type="Proteomes" id="UP000267049">
    <property type="component" value="Unassembled WGS sequence"/>
</dbReference>
<accession>A0A3M8T2U6</accession>
<keyword evidence="1" id="KW-1133">Transmembrane helix</keyword>
<organism evidence="2 3">
    <name type="scientific">Montanilutibacter psychrotolerans</name>
    <dbReference type="NCBI Taxonomy" id="1327343"/>
    <lineage>
        <taxon>Bacteria</taxon>
        <taxon>Pseudomonadati</taxon>
        <taxon>Pseudomonadota</taxon>
        <taxon>Gammaproteobacteria</taxon>
        <taxon>Lysobacterales</taxon>
        <taxon>Lysobacteraceae</taxon>
        <taxon>Montanilutibacter</taxon>
    </lineage>
</organism>
<evidence type="ECO:0008006" key="4">
    <source>
        <dbReference type="Google" id="ProtNLM"/>
    </source>
</evidence>
<evidence type="ECO:0000313" key="3">
    <source>
        <dbReference type="Proteomes" id="UP000267049"/>
    </source>
</evidence>
<gene>
    <name evidence="2" type="ORF">EER27_01065</name>
</gene>
<sequence length="147" mass="15694">MDVPSIPSPAPDPTTAQDIAHLDLLGVFHYVVAGITALFSMFPVLHLIMGIAMITGAFDTPHRPGEPEAALVGWFFVGIAGLMILCGLAFSVLLARAGRCLRQRRNHTYCLVMAAVSCAFFPFGTVLGVFTVIVLSRVSVKSLFTTG</sequence>
<feature type="transmembrane region" description="Helical" evidence="1">
    <location>
        <begin position="74"/>
        <end position="97"/>
    </location>
</feature>